<dbReference type="PIRSF" id="PIRSF000398">
    <property type="entry name" value="M_m6A_EcoRV"/>
    <property type="match status" value="1"/>
</dbReference>
<comment type="similarity">
    <text evidence="1">Belongs to the N(4)/N(6)-methyltransferase family.</text>
</comment>
<evidence type="ECO:0000313" key="8">
    <source>
        <dbReference type="Proteomes" id="UP000246352"/>
    </source>
</evidence>
<sequence length="264" mass="29969">MNDFSPVNPVSPPAAYIGGKRVLAKAIIERINATPHTGYAEPFVGMGGVFLRRTQKPKTEVINDRNGDVANLFRILQRHYPQFMETLKFQITSRREFQRLASSDPGTLTDLERAARFLYLQRLSFGGKVTGQNFGINRNGGGHFNVTRLGPLLEDIHERMAGVVIEQLDWRDFLRRWDRPGMLFYLDPPYFGNEDDYGVGQFSREDFSDMATALRAIQGRFKLSLNDRPEVREIFKGFEIDRIDCTYSIAGGVGQKVKEVIISG</sequence>
<dbReference type="AlphaFoldDB" id="A0A317PGB1"/>
<dbReference type="GO" id="GO:0006298">
    <property type="term" value="P:mismatch repair"/>
    <property type="evidence" value="ECO:0007669"/>
    <property type="project" value="TreeGrafter"/>
</dbReference>
<evidence type="ECO:0000256" key="6">
    <source>
        <dbReference type="ARBA" id="ARBA00047942"/>
    </source>
</evidence>
<evidence type="ECO:0000256" key="1">
    <source>
        <dbReference type="ARBA" id="ARBA00006594"/>
    </source>
</evidence>
<name>A0A317PGB1_9HYPH</name>
<dbReference type="GO" id="GO:0009007">
    <property type="term" value="F:site-specific DNA-methyltransferase (adenine-specific) activity"/>
    <property type="evidence" value="ECO:0007669"/>
    <property type="project" value="UniProtKB-EC"/>
</dbReference>
<keyword evidence="3 7" id="KW-0489">Methyltransferase</keyword>
<protein>
    <recommendedName>
        <fullName evidence="2">site-specific DNA-methyltransferase (adenine-specific)</fullName>
        <ecNumber evidence="2">2.1.1.72</ecNumber>
    </recommendedName>
</protein>
<dbReference type="InterPro" id="IPR023095">
    <property type="entry name" value="Ade_MeTrfase_dom_2"/>
</dbReference>
<reference evidence="7 8" key="1">
    <citation type="submission" date="2018-05" db="EMBL/GenBank/DDBJ databases">
        <title>Genomic Encyclopedia of Type Strains, Phase IV (KMG-IV): sequencing the most valuable type-strain genomes for metagenomic binning, comparative biology and taxonomic classification.</title>
        <authorList>
            <person name="Goeker M."/>
        </authorList>
    </citation>
    <scope>NUCLEOTIDE SEQUENCE [LARGE SCALE GENOMIC DNA]</scope>
    <source>
        <strain evidence="7 8">DSM 16791</strain>
    </source>
</reference>
<dbReference type="RefSeq" id="WP_110033984.1">
    <property type="nucleotide sequence ID" value="NZ_QGTR01000006.1"/>
</dbReference>
<dbReference type="PANTHER" id="PTHR30481:SF4">
    <property type="entry name" value="SITE-SPECIFIC DNA-METHYLTRANSFERASE (ADENINE-SPECIFIC)"/>
    <property type="match status" value="1"/>
</dbReference>
<dbReference type="Gene3D" id="3.40.50.150">
    <property type="entry name" value="Vaccinia Virus protein VP39"/>
    <property type="match status" value="1"/>
</dbReference>
<evidence type="ECO:0000256" key="3">
    <source>
        <dbReference type="ARBA" id="ARBA00022603"/>
    </source>
</evidence>
<dbReference type="PANTHER" id="PTHR30481">
    <property type="entry name" value="DNA ADENINE METHYLASE"/>
    <property type="match status" value="1"/>
</dbReference>
<dbReference type="InterPro" id="IPR012327">
    <property type="entry name" value="MeTrfase_D12"/>
</dbReference>
<evidence type="ECO:0000313" key="7">
    <source>
        <dbReference type="EMBL" id="PWV97691.1"/>
    </source>
</evidence>
<dbReference type="GO" id="GO:0032259">
    <property type="term" value="P:methylation"/>
    <property type="evidence" value="ECO:0007669"/>
    <property type="project" value="UniProtKB-KW"/>
</dbReference>
<keyword evidence="8" id="KW-1185">Reference proteome</keyword>
<keyword evidence="4" id="KW-0808">Transferase</keyword>
<accession>A0A317PGB1</accession>
<dbReference type="PRINTS" id="PR00505">
    <property type="entry name" value="D12N6MTFRASE"/>
</dbReference>
<dbReference type="Gene3D" id="1.10.1020.10">
    <property type="entry name" value="Adenine-specific Methyltransferase, Domain 2"/>
    <property type="match status" value="1"/>
</dbReference>
<dbReference type="OrthoDB" id="9805629at2"/>
<gene>
    <name evidence="7" type="ORF">DFR52_106216</name>
</gene>
<evidence type="ECO:0000256" key="5">
    <source>
        <dbReference type="ARBA" id="ARBA00022691"/>
    </source>
</evidence>
<dbReference type="GO" id="GO:1904047">
    <property type="term" value="F:S-adenosyl-L-methionine binding"/>
    <property type="evidence" value="ECO:0007669"/>
    <property type="project" value="TreeGrafter"/>
</dbReference>
<proteinExistence type="inferred from homology"/>
<evidence type="ECO:0000256" key="2">
    <source>
        <dbReference type="ARBA" id="ARBA00011900"/>
    </source>
</evidence>
<comment type="catalytic activity">
    <reaction evidence="6">
        <text>a 2'-deoxyadenosine in DNA + S-adenosyl-L-methionine = an N(6)-methyl-2'-deoxyadenosine in DNA + S-adenosyl-L-homocysteine + H(+)</text>
        <dbReference type="Rhea" id="RHEA:15197"/>
        <dbReference type="Rhea" id="RHEA-COMP:12418"/>
        <dbReference type="Rhea" id="RHEA-COMP:12419"/>
        <dbReference type="ChEBI" id="CHEBI:15378"/>
        <dbReference type="ChEBI" id="CHEBI:57856"/>
        <dbReference type="ChEBI" id="CHEBI:59789"/>
        <dbReference type="ChEBI" id="CHEBI:90615"/>
        <dbReference type="ChEBI" id="CHEBI:90616"/>
        <dbReference type="EC" id="2.1.1.72"/>
    </reaction>
</comment>
<dbReference type="InterPro" id="IPR029063">
    <property type="entry name" value="SAM-dependent_MTases_sf"/>
</dbReference>
<comment type="caution">
    <text evidence="7">The sequence shown here is derived from an EMBL/GenBank/DDBJ whole genome shotgun (WGS) entry which is preliminary data.</text>
</comment>
<dbReference type="Proteomes" id="UP000246352">
    <property type="component" value="Unassembled WGS sequence"/>
</dbReference>
<dbReference type="EMBL" id="QGTR01000006">
    <property type="protein sequence ID" value="PWV97691.1"/>
    <property type="molecule type" value="Genomic_DNA"/>
</dbReference>
<evidence type="ECO:0000256" key="4">
    <source>
        <dbReference type="ARBA" id="ARBA00022679"/>
    </source>
</evidence>
<dbReference type="GO" id="GO:0043565">
    <property type="term" value="F:sequence-specific DNA binding"/>
    <property type="evidence" value="ECO:0007669"/>
    <property type="project" value="TreeGrafter"/>
</dbReference>
<keyword evidence="5" id="KW-0949">S-adenosyl-L-methionine</keyword>
<dbReference type="InterPro" id="IPR012263">
    <property type="entry name" value="M_m6A_EcoRV"/>
</dbReference>
<dbReference type="GO" id="GO:0009307">
    <property type="term" value="P:DNA restriction-modification system"/>
    <property type="evidence" value="ECO:0007669"/>
    <property type="project" value="InterPro"/>
</dbReference>
<organism evidence="7 8">
    <name type="scientific">Hoeflea marina</name>
    <dbReference type="NCBI Taxonomy" id="274592"/>
    <lineage>
        <taxon>Bacteria</taxon>
        <taxon>Pseudomonadati</taxon>
        <taxon>Pseudomonadota</taxon>
        <taxon>Alphaproteobacteria</taxon>
        <taxon>Hyphomicrobiales</taxon>
        <taxon>Rhizobiaceae</taxon>
        <taxon>Hoeflea</taxon>
    </lineage>
</organism>
<dbReference type="EC" id="2.1.1.72" evidence="2"/>
<dbReference type="SUPFAM" id="SSF53335">
    <property type="entry name" value="S-adenosyl-L-methionine-dependent methyltransferases"/>
    <property type="match status" value="1"/>
</dbReference>
<dbReference type="Pfam" id="PF02086">
    <property type="entry name" value="MethyltransfD12"/>
    <property type="match status" value="1"/>
</dbReference>